<evidence type="ECO:0000256" key="3">
    <source>
        <dbReference type="ARBA" id="ARBA00012820"/>
    </source>
</evidence>
<keyword evidence="6" id="KW-0012">Acyltransferase</keyword>
<keyword evidence="5" id="KW-0808">Transferase</keyword>
<dbReference type="SUPFAM" id="SSF53474">
    <property type="entry name" value="alpha/beta-Hydrolases"/>
    <property type="match status" value="1"/>
</dbReference>
<evidence type="ECO:0000313" key="9">
    <source>
        <dbReference type="EMBL" id="ADG98250.1"/>
    </source>
</evidence>
<dbReference type="InterPro" id="IPR029058">
    <property type="entry name" value="AB_hydrolase_fold"/>
</dbReference>
<dbReference type="EC" id="2.3.1.20" evidence="4"/>
<dbReference type="PANTHER" id="PTHR48098:SF1">
    <property type="entry name" value="DIACYLGLYCEROL ACYLTRANSFERASE_MYCOLYLTRANSFERASE AG85A"/>
    <property type="match status" value="1"/>
</dbReference>
<dbReference type="Proteomes" id="UP000002247">
    <property type="component" value="Chromosome"/>
</dbReference>
<accession>D6Z8H0</accession>
<dbReference type="STRING" id="640132.Srot_1790"/>
<dbReference type="eggNOG" id="COG2382">
    <property type="taxonomic scope" value="Bacteria"/>
</dbReference>
<sequence>MPHTTFHNQKPGRFSRRQLFATGAAAAAAGVLGWAGCHAVADPADVETGSFPSKFRNGRNTGWAILRPQGASGPVRPVIHLHGLGGDHTEVFAFDFAGAAATAAAAGDRPFAVVGVDGGKMGEGTYFHPRATGEDAAQMVIQELIPLLGERGLDTSKVALHGISMGGFGALRIGALLGPERAAAICAASPALWLPGSATAPGAFDSAEDHERNSGFELRPALSRIPLRIDIGESDPFASATRSFISGLESKPEGGFSPGGHDGAFWGAHLPDELVWLGKHLAA</sequence>
<dbReference type="InterPro" id="IPR000801">
    <property type="entry name" value="Esterase-like"/>
</dbReference>
<dbReference type="PANTHER" id="PTHR48098">
    <property type="entry name" value="ENTEROCHELIN ESTERASE-RELATED"/>
    <property type="match status" value="1"/>
</dbReference>
<reference evidence="9 10" key="1">
    <citation type="journal article" date="2010" name="Stand. Genomic Sci.">
        <title>Complete genome sequence of Segniliparus rotundus type strain (CDC 1076).</title>
        <authorList>
            <person name="Sikorski J."/>
            <person name="Lapidus A."/>
            <person name="Copeland A."/>
            <person name="Misra M."/>
            <person name="Glavina Del Rio T."/>
            <person name="Nolan M."/>
            <person name="Lucas S."/>
            <person name="Chen F."/>
            <person name="Tice H."/>
            <person name="Cheng J.F."/>
            <person name="Jando M."/>
            <person name="Schneider S."/>
            <person name="Bruce D."/>
            <person name="Goodwin L."/>
            <person name="Pitluck S."/>
            <person name="Liolios K."/>
            <person name="Mikhailova N."/>
            <person name="Pati A."/>
            <person name="Ivanova N."/>
            <person name="Mavromatis K."/>
            <person name="Chen A."/>
            <person name="Palaniappan K."/>
            <person name="Chertkov O."/>
            <person name="Land M."/>
            <person name="Hauser L."/>
            <person name="Chang Y.J."/>
            <person name="Jeffries C.D."/>
            <person name="Brettin T."/>
            <person name="Detter J.C."/>
            <person name="Han C."/>
            <person name="Rohde M."/>
            <person name="Goker M."/>
            <person name="Bristow J."/>
            <person name="Eisen J.A."/>
            <person name="Markowitz V."/>
            <person name="Hugenholtz P."/>
            <person name="Kyrpides N.C."/>
            <person name="Klenk H.P."/>
        </authorList>
    </citation>
    <scope>NUCLEOTIDE SEQUENCE [LARGE SCALE GENOMIC DNA]</scope>
    <source>
        <strain evidence="10">ATCC BAA-972 / CDC 1076 / CIP 108378 / DSM 44985 / JCM 13578</strain>
    </source>
</reference>
<evidence type="ECO:0000256" key="2">
    <source>
        <dbReference type="ARBA" id="ARBA00005874"/>
    </source>
</evidence>
<evidence type="ECO:0000256" key="1">
    <source>
        <dbReference type="ARBA" id="ARBA00000697"/>
    </source>
</evidence>
<dbReference type="AlphaFoldDB" id="D6Z8H0"/>
<dbReference type="EC" id="2.3.1.122" evidence="3"/>
<dbReference type="OrthoDB" id="3210113at2"/>
<dbReference type="Gene3D" id="3.40.50.1820">
    <property type="entry name" value="alpha/beta hydrolase"/>
    <property type="match status" value="1"/>
</dbReference>
<evidence type="ECO:0000313" key="10">
    <source>
        <dbReference type="Proteomes" id="UP000002247"/>
    </source>
</evidence>
<dbReference type="Pfam" id="PF00756">
    <property type="entry name" value="Esterase"/>
    <property type="match status" value="1"/>
</dbReference>
<dbReference type="InterPro" id="IPR050583">
    <property type="entry name" value="Mycobacterial_A85_antigen"/>
</dbReference>
<dbReference type="GO" id="GO:0050348">
    <property type="term" value="F:trehalose O-mycolyltransferase activity"/>
    <property type="evidence" value="ECO:0007669"/>
    <property type="project" value="UniProtKB-EC"/>
</dbReference>
<comment type="similarity">
    <text evidence="2">Belongs to the mycobacterial A85 antigen family.</text>
</comment>
<dbReference type="KEGG" id="srt:Srot_1790"/>
<organism evidence="9 10">
    <name type="scientific">Segniliparus rotundus (strain ATCC BAA-972 / CDC 1076 / CIP 108378 / DSM 44985 / JCM 13578)</name>
    <dbReference type="NCBI Taxonomy" id="640132"/>
    <lineage>
        <taxon>Bacteria</taxon>
        <taxon>Bacillati</taxon>
        <taxon>Actinomycetota</taxon>
        <taxon>Actinomycetes</taxon>
        <taxon>Mycobacteriales</taxon>
        <taxon>Segniliparaceae</taxon>
        <taxon>Segniliparus</taxon>
    </lineage>
</organism>
<evidence type="ECO:0000256" key="6">
    <source>
        <dbReference type="ARBA" id="ARBA00023315"/>
    </source>
</evidence>
<evidence type="ECO:0000256" key="5">
    <source>
        <dbReference type="ARBA" id="ARBA00022679"/>
    </source>
</evidence>
<dbReference type="PROSITE" id="PS51318">
    <property type="entry name" value="TAT"/>
    <property type="match status" value="1"/>
</dbReference>
<dbReference type="InterPro" id="IPR006311">
    <property type="entry name" value="TAT_signal"/>
</dbReference>
<evidence type="ECO:0000256" key="8">
    <source>
        <dbReference type="ARBA" id="ARBA00048109"/>
    </source>
</evidence>
<proteinExistence type="inferred from homology"/>
<comment type="catalytic activity">
    <reaction evidence="8">
        <text>an acyl-CoA + a 1,2-diacyl-sn-glycerol = a triacyl-sn-glycerol + CoA</text>
        <dbReference type="Rhea" id="RHEA:10868"/>
        <dbReference type="ChEBI" id="CHEBI:17815"/>
        <dbReference type="ChEBI" id="CHEBI:57287"/>
        <dbReference type="ChEBI" id="CHEBI:58342"/>
        <dbReference type="ChEBI" id="CHEBI:64615"/>
        <dbReference type="EC" id="2.3.1.20"/>
    </reaction>
</comment>
<dbReference type="HOGENOM" id="CLU_059519_0_0_11"/>
<keyword evidence="10" id="KW-1185">Reference proteome</keyword>
<dbReference type="RefSeq" id="WP_013138703.1">
    <property type="nucleotide sequence ID" value="NC_014168.1"/>
</dbReference>
<protein>
    <recommendedName>
        <fullName evidence="7">Acyl-CoA:diacylglycerol acyltransferase</fullName>
        <ecNumber evidence="3">2.3.1.122</ecNumber>
        <ecNumber evidence="4">2.3.1.20</ecNumber>
    </recommendedName>
</protein>
<comment type="catalytic activity">
    <reaction evidence="1">
        <text>2 alpha,alpha'-trehalose 6-mycolate = alpha,alpha'-trehalose 6,6'-bismycolate + alpha,alpha-trehalose</text>
        <dbReference type="Rhea" id="RHEA:23472"/>
        <dbReference type="ChEBI" id="CHEBI:16551"/>
        <dbReference type="ChEBI" id="CHEBI:18195"/>
        <dbReference type="ChEBI" id="CHEBI:18234"/>
        <dbReference type="EC" id="2.3.1.122"/>
    </reaction>
</comment>
<dbReference type="EMBL" id="CP001958">
    <property type="protein sequence ID" value="ADG98250.1"/>
    <property type="molecule type" value="Genomic_DNA"/>
</dbReference>
<dbReference type="GO" id="GO:0004144">
    <property type="term" value="F:diacylglycerol O-acyltransferase activity"/>
    <property type="evidence" value="ECO:0007669"/>
    <property type="project" value="UniProtKB-EC"/>
</dbReference>
<name>D6Z8H0_SEGRD</name>
<gene>
    <name evidence="9" type="ordered locus">Srot_1790</name>
</gene>
<evidence type="ECO:0000256" key="4">
    <source>
        <dbReference type="ARBA" id="ARBA00013244"/>
    </source>
</evidence>
<evidence type="ECO:0000256" key="7">
    <source>
        <dbReference type="ARBA" id="ARBA00032572"/>
    </source>
</evidence>